<dbReference type="GO" id="GO:0003951">
    <property type="term" value="F:NAD+ kinase activity"/>
    <property type="evidence" value="ECO:0007669"/>
    <property type="project" value="InterPro"/>
</dbReference>
<dbReference type="Pfam" id="PF20143">
    <property type="entry name" value="NAD_kinase_C"/>
    <property type="match status" value="1"/>
</dbReference>
<dbReference type="InterPro" id="IPR017438">
    <property type="entry name" value="ATP-NAD_kinase_N"/>
</dbReference>
<keyword evidence="3" id="KW-1185">Reference proteome</keyword>
<evidence type="ECO:0000313" key="2">
    <source>
        <dbReference type="EMBL" id="RQG99626.1"/>
    </source>
</evidence>
<dbReference type="AlphaFoldDB" id="A0A3N6MX93"/>
<protein>
    <submittedName>
        <fullName evidence="2">NAD(+)/NADH kinase</fullName>
    </submittedName>
</protein>
<dbReference type="InterPro" id="IPR017437">
    <property type="entry name" value="ATP-NAD_kinase_PpnK-typ_C"/>
</dbReference>
<dbReference type="PANTHER" id="PTHR20275">
    <property type="entry name" value="NAD KINASE"/>
    <property type="match status" value="1"/>
</dbReference>
<dbReference type="GO" id="GO:0019674">
    <property type="term" value="P:NAD+ metabolic process"/>
    <property type="evidence" value="ECO:0007669"/>
    <property type="project" value="InterPro"/>
</dbReference>
<dbReference type="Gene3D" id="2.60.200.30">
    <property type="entry name" value="Probable inorganic polyphosphate/atp-NAD kinase, domain 2"/>
    <property type="match status" value="1"/>
</dbReference>
<dbReference type="Gene3D" id="3.40.50.10330">
    <property type="entry name" value="Probable inorganic polyphosphate/atp-NAD kinase, domain 1"/>
    <property type="match status" value="1"/>
</dbReference>
<dbReference type="OrthoDB" id="170401at2157"/>
<keyword evidence="2" id="KW-0418">Kinase</keyword>
<organism evidence="2 3">
    <name type="scientific">Natrarchaeobius chitinivorans</name>
    <dbReference type="NCBI Taxonomy" id="1679083"/>
    <lineage>
        <taxon>Archaea</taxon>
        <taxon>Methanobacteriati</taxon>
        <taxon>Methanobacteriota</taxon>
        <taxon>Stenosarchaea group</taxon>
        <taxon>Halobacteria</taxon>
        <taxon>Halobacteriales</taxon>
        <taxon>Natrialbaceae</taxon>
        <taxon>Natrarchaeobius</taxon>
    </lineage>
</organism>
<dbReference type="SUPFAM" id="SSF111331">
    <property type="entry name" value="NAD kinase/diacylglycerol kinase-like"/>
    <property type="match status" value="1"/>
</dbReference>
<name>A0A3N6MX93_NATCH</name>
<keyword evidence="2" id="KW-0808">Transferase</keyword>
<feature type="region of interest" description="Disordered" evidence="1">
    <location>
        <begin position="1"/>
        <end position="38"/>
    </location>
</feature>
<dbReference type="Proteomes" id="UP000281431">
    <property type="component" value="Unassembled WGS sequence"/>
</dbReference>
<dbReference type="InterPro" id="IPR016064">
    <property type="entry name" value="NAD/diacylglycerol_kinase_sf"/>
</dbReference>
<dbReference type="PANTHER" id="PTHR20275:SF0">
    <property type="entry name" value="NAD KINASE"/>
    <property type="match status" value="1"/>
</dbReference>
<dbReference type="GO" id="GO:0006741">
    <property type="term" value="P:NADP+ biosynthetic process"/>
    <property type="evidence" value="ECO:0007669"/>
    <property type="project" value="TreeGrafter"/>
</dbReference>
<evidence type="ECO:0000256" key="1">
    <source>
        <dbReference type="SAM" id="MobiDB-lite"/>
    </source>
</evidence>
<sequence length="275" mass="28351">MNRTAWTPDADPVVGIVTDDPRRKAEATGSTTSTAPTLEPSAALETAIADRDGTLVTGSPEDVLAAEPSLVVAAAERTVAAVAAADLDAAILPLGDVTGIEGIEPAALEAAIEAALAGETAVETRPLLSVETPQGRRERAVFDVTLVTEEPAQISEYTVSSRGDRVARFRADGVVAATPAGSDGYANAVDGPLLSAALEALAVVPIAPFVTRTRRWVLPDDGLTISVERDEDPVVVCVDDRTLERVPAGERVSIAADGSFSTLVASTVDGVETSR</sequence>
<accession>A0A3N6MX93</accession>
<proteinExistence type="predicted"/>
<dbReference type="EMBL" id="REFZ01000008">
    <property type="protein sequence ID" value="RQG99626.1"/>
    <property type="molecule type" value="Genomic_DNA"/>
</dbReference>
<reference evidence="2 3" key="1">
    <citation type="submission" date="2018-10" db="EMBL/GenBank/DDBJ databases">
        <title>Natrarchaeobius chitinivorans gen. nov., sp. nov., and Natrarchaeobius haloalkaliphilus sp. nov., alkaliphilic, chitin-utilizing haloarchaea from hypersaline alkaline lakes.</title>
        <authorList>
            <person name="Sorokin D.Y."/>
            <person name="Elcheninov A.G."/>
            <person name="Kostrikina N.A."/>
            <person name="Bale N.J."/>
            <person name="Sinninghe Damste J.S."/>
            <person name="Khijniak T.V."/>
            <person name="Kublanov I.V."/>
            <person name="Toshchakov S.V."/>
        </authorList>
    </citation>
    <scope>NUCLEOTIDE SEQUENCE [LARGE SCALE GENOMIC DNA]</scope>
    <source>
        <strain evidence="2 3">AArcht7</strain>
    </source>
</reference>
<gene>
    <name evidence="2" type="ORF">EA472_13255</name>
</gene>
<comment type="caution">
    <text evidence="2">The sequence shown here is derived from an EMBL/GenBank/DDBJ whole genome shotgun (WGS) entry which is preliminary data.</text>
</comment>
<evidence type="ECO:0000313" key="3">
    <source>
        <dbReference type="Proteomes" id="UP000281431"/>
    </source>
</evidence>